<keyword evidence="3" id="KW-1185">Reference proteome</keyword>
<evidence type="ECO:0000313" key="2">
    <source>
        <dbReference type="EMBL" id="MCW8085499.1"/>
    </source>
</evidence>
<keyword evidence="1" id="KW-0812">Transmembrane</keyword>
<reference evidence="2 3" key="1">
    <citation type="submission" date="2022-10" db="EMBL/GenBank/DDBJ databases">
        <title>Roseococcus glaciei nov., sp. nov., isolated from glacier.</title>
        <authorList>
            <person name="Liu Q."/>
            <person name="Xin Y.-H."/>
        </authorList>
    </citation>
    <scope>NUCLEOTIDE SEQUENCE [LARGE SCALE GENOMIC DNA]</scope>
    <source>
        <strain evidence="2 3">MDT2-1-1</strain>
    </source>
</reference>
<dbReference type="RefSeq" id="WP_301589400.1">
    <property type="nucleotide sequence ID" value="NZ_JAPFQI010000003.1"/>
</dbReference>
<gene>
    <name evidence="2" type="ORF">OF850_07665</name>
</gene>
<comment type="caution">
    <text evidence="2">The sequence shown here is derived from an EMBL/GenBank/DDBJ whole genome shotgun (WGS) entry which is preliminary data.</text>
</comment>
<name>A0ABT3NTK9_9PROT</name>
<feature type="transmembrane region" description="Helical" evidence="1">
    <location>
        <begin position="155"/>
        <end position="173"/>
    </location>
</feature>
<dbReference type="EMBL" id="JAPFQI010000003">
    <property type="protein sequence ID" value="MCW8085499.1"/>
    <property type="molecule type" value="Genomic_DNA"/>
</dbReference>
<evidence type="ECO:0008006" key="4">
    <source>
        <dbReference type="Google" id="ProtNLM"/>
    </source>
</evidence>
<evidence type="ECO:0000313" key="3">
    <source>
        <dbReference type="Proteomes" id="UP001526430"/>
    </source>
</evidence>
<evidence type="ECO:0000256" key="1">
    <source>
        <dbReference type="SAM" id="Phobius"/>
    </source>
</evidence>
<protein>
    <recommendedName>
        <fullName evidence="4">ZIP Zinc transporter</fullName>
    </recommendedName>
</protein>
<dbReference type="Proteomes" id="UP001526430">
    <property type="component" value="Unassembled WGS sequence"/>
</dbReference>
<keyword evidence="1" id="KW-1133">Transmembrane helix</keyword>
<proteinExistence type="predicted"/>
<keyword evidence="1" id="KW-0472">Membrane</keyword>
<feature type="transmembrane region" description="Helical" evidence="1">
    <location>
        <begin position="208"/>
        <end position="225"/>
    </location>
</feature>
<sequence length="226" mass="23992">MTSFLLALFIASVHFLPGHLRAALGMQRSGWLSAAGGAAVAYVFLHLLPELSAAHARHGLEGERWFYLFALVGLAAAYGLESFVRRHESDAPRGAFILHLSGLALYNALIGHLLARRGEEDTGTLLLFAGAMALHLLASDFALRLERREAWNGGGRWALALAVLAGWASGAALDLPRGALDAVFAVLAGGLVLDVLKEEVPEERKGNFVAFVLGAAAYGALLLLVD</sequence>
<feature type="transmembrane region" description="Helical" evidence="1">
    <location>
        <begin position="179"/>
        <end position="196"/>
    </location>
</feature>
<feature type="transmembrane region" description="Helical" evidence="1">
    <location>
        <begin position="96"/>
        <end position="114"/>
    </location>
</feature>
<feature type="transmembrane region" description="Helical" evidence="1">
    <location>
        <begin position="126"/>
        <end position="143"/>
    </location>
</feature>
<accession>A0ABT3NTK9</accession>
<feature type="transmembrane region" description="Helical" evidence="1">
    <location>
        <begin position="65"/>
        <end position="84"/>
    </location>
</feature>
<organism evidence="2 3">
    <name type="scientific">Sabulicella glaciei</name>
    <dbReference type="NCBI Taxonomy" id="2984948"/>
    <lineage>
        <taxon>Bacteria</taxon>
        <taxon>Pseudomonadati</taxon>
        <taxon>Pseudomonadota</taxon>
        <taxon>Alphaproteobacteria</taxon>
        <taxon>Acetobacterales</taxon>
        <taxon>Acetobacteraceae</taxon>
        <taxon>Sabulicella</taxon>
    </lineage>
</organism>